<comment type="caution">
    <text evidence="3">The sequence shown here is derived from an EMBL/GenBank/DDBJ whole genome shotgun (WGS) entry which is preliminary data.</text>
</comment>
<dbReference type="InterPro" id="IPR013766">
    <property type="entry name" value="Thioredoxin_domain"/>
</dbReference>
<organism evidence="3 4">
    <name type="scientific">Arenibacter certesii</name>
    <dbReference type="NCBI Taxonomy" id="228955"/>
    <lineage>
        <taxon>Bacteria</taxon>
        <taxon>Pseudomonadati</taxon>
        <taxon>Bacteroidota</taxon>
        <taxon>Flavobacteriia</taxon>
        <taxon>Flavobacteriales</taxon>
        <taxon>Flavobacteriaceae</taxon>
        <taxon>Arenibacter</taxon>
    </lineage>
</organism>
<dbReference type="PROSITE" id="PS51352">
    <property type="entry name" value="THIOREDOXIN_2"/>
    <property type="match status" value="1"/>
</dbReference>
<dbReference type="EMBL" id="BMWP01000022">
    <property type="protein sequence ID" value="GGW42588.1"/>
    <property type="molecule type" value="Genomic_DNA"/>
</dbReference>
<evidence type="ECO:0000259" key="2">
    <source>
        <dbReference type="PROSITE" id="PS51352"/>
    </source>
</evidence>
<dbReference type="PANTHER" id="PTHR42852">
    <property type="entry name" value="THIOL:DISULFIDE INTERCHANGE PROTEIN DSBE"/>
    <property type="match status" value="1"/>
</dbReference>
<dbReference type="Proteomes" id="UP000634668">
    <property type="component" value="Unassembled WGS sequence"/>
</dbReference>
<keyword evidence="1" id="KW-1133">Transmembrane helix</keyword>
<reference evidence="3" key="2">
    <citation type="submission" date="2020-09" db="EMBL/GenBank/DDBJ databases">
        <authorList>
            <person name="Sun Q."/>
            <person name="Kim S."/>
        </authorList>
    </citation>
    <scope>NUCLEOTIDE SEQUENCE</scope>
    <source>
        <strain evidence="3">KCTC 12113</strain>
    </source>
</reference>
<dbReference type="InterPro" id="IPR050553">
    <property type="entry name" value="Thioredoxin_ResA/DsbE_sf"/>
</dbReference>
<name>A0A918J1K1_9FLAO</name>
<dbReference type="CDD" id="cd02966">
    <property type="entry name" value="TlpA_like_family"/>
    <property type="match status" value="1"/>
</dbReference>
<accession>A0A918J1K1</accession>
<keyword evidence="4" id="KW-1185">Reference proteome</keyword>
<sequence>MNKKMKKEIWQWVGIIAVGLILYTTGLHTEVIGFAQRGLLATGIMNPNVNKEKLSSNEASYPKADFNLDFVNSKGDHVSMEKFRGKAIFINVWATWCPPCIAEMPSINKLYNEVKDENVEFIMLSVDDSFEKAKAFRERKGYDFEIYQPNGPLPQMYQSNSIPTTFVIDADGNLVMTHKGMANYTTKKFKEFMRSIQ</sequence>
<reference evidence="3" key="1">
    <citation type="journal article" date="2014" name="Int. J. Syst. Evol. Microbiol.">
        <title>Complete genome sequence of Corynebacterium casei LMG S-19264T (=DSM 44701T), isolated from a smear-ripened cheese.</title>
        <authorList>
            <consortium name="US DOE Joint Genome Institute (JGI-PGF)"/>
            <person name="Walter F."/>
            <person name="Albersmeier A."/>
            <person name="Kalinowski J."/>
            <person name="Ruckert C."/>
        </authorList>
    </citation>
    <scope>NUCLEOTIDE SEQUENCE</scope>
    <source>
        <strain evidence="3">KCTC 12113</strain>
    </source>
</reference>
<dbReference type="Pfam" id="PF08534">
    <property type="entry name" value="Redoxin"/>
    <property type="match status" value="1"/>
</dbReference>
<evidence type="ECO:0000313" key="4">
    <source>
        <dbReference type="Proteomes" id="UP000634668"/>
    </source>
</evidence>
<protein>
    <recommendedName>
        <fullName evidence="2">Thioredoxin domain-containing protein</fullName>
    </recommendedName>
</protein>
<proteinExistence type="predicted"/>
<evidence type="ECO:0000313" key="3">
    <source>
        <dbReference type="EMBL" id="GGW42588.1"/>
    </source>
</evidence>
<dbReference type="InterPro" id="IPR013740">
    <property type="entry name" value="Redoxin"/>
</dbReference>
<evidence type="ECO:0000256" key="1">
    <source>
        <dbReference type="SAM" id="Phobius"/>
    </source>
</evidence>
<dbReference type="GO" id="GO:0016491">
    <property type="term" value="F:oxidoreductase activity"/>
    <property type="evidence" value="ECO:0007669"/>
    <property type="project" value="InterPro"/>
</dbReference>
<keyword evidence="1" id="KW-0812">Transmembrane</keyword>
<dbReference type="PANTHER" id="PTHR42852:SF17">
    <property type="entry name" value="THIOREDOXIN-LIKE PROTEIN HI_1115"/>
    <property type="match status" value="1"/>
</dbReference>
<dbReference type="SUPFAM" id="SSF52833">
    <property type="entry name" value="Thioredoxin-like"/>
    <property type="match status" value="1"/>
</dbReference>
<feature type="transmembrane region" description="Helical" evidence="1">
    <location>
        <begin position="12"/>
        <end position="35"/>
    </location>
</feature>
<dbReference type="InterPro" id="IPR036249">
    <property type="entry name" value="Thioredoxin-like_sf"/>
</dbReference>
<dbReference type="RefSeq" id="WP_026813953.1">
    <property type="nucleotide sequence ID" value="NZ_BMWP01000022.1"/>
</dbReference>
<gene>
    <name evidence="3" type="ORF">GCM10007383_28970</name>
</gene>
<dbReference type="AlphaFoldDB" id="A0A918J1K1"/>
<dbReference type="Gene3D" id="3.40.30.10">
    <property type="entry name" value="Glutaredoxin"/>
    <property type="match status" value="1"/>
</dbReference>
<keyword evidence="1" id="KW-0472">Membrane</keyword>
<feature type="domain" description="Thioredoxin" evidence="2">
    <location>
        <begin position="57"/>
        <end position="197"/>
    </location>
</feature>